<name>A0A9N8PX91_CHRIL</name>
<dbReference type="OrthoDB" id="10257972at2759"/>
<feature type="compositionally biased region" description="Acidic residues" evidence="2">
    <location>
        <begin position="360"/>
        <end position="381"/>
    </location>
</feature>
<feature type="compositionally biased region" description="Low complexity" evidence="2">
    <location>
        <begin position="702"/>
        <end position="718"/>
    </location>
</feature>
<feature type="compositionally biased region" description="Polar residues" evidence="2">
    <location>
        <begin position="431"/>
        <end position="441"/>
    </location>
</feature>
<dbReference type="SUPFAM" id="SSF53335">
    <property type="entry name" value="S-adenosyl-L-methionine-dependent methyltransferases"/>
    <property type="match status" value="1"/>
</dbReference>
<comment type="similarity">
    <text evidence="1">Belongs to the methyltransferase superfamily. L-isoaspartyl/D-aspartyl protein methyltransferase family.</text>
</comment>
<dbReference type="GO" id="GO:0005737">
    <property type="term" value="C:cytoplasm"/>
    <property type="evidence" value="ECO:0007669"/>
    <property type="project" value="TreeGrafter"/>
</dbReference>
<dbReference type="GO" id="GO:0004719">
    <property type="term" value="F:protein-L-isoaspartate (D-aspartate) O-methyltransferase activity"/>
    <property type="evidence" value="ECO:0007669"/>
    <property type="project" value="InterPro"/>
</dbReference>
<evidence type="ECO:0000256" key="3">
    <source>
        <dbReference type="SAM" id="Phobius"/>
    </source>
</evidence>
<dbReference type="Gene3D" id="3.40.50.150">
    <property type="entry name" value="Vaccinia Virus protein VP39"/>
    <property type="match status" value="1"/>
</dbReference>
<keyword evidence="5" id="KW-1185">Reference proteome</keyword>
<dbReference type="Pfam" id="PF01135">
    <property type="entry name" value="PCMT"/>
    <property type="match status" value="1"/>
</dbReference>
<sequence length="718" mass="77842">MGGAVSSGRDNNELIDNLMGSNYIRTRTVERVFRSLDRADYMTPEARDQAYKDLAWRNGPLHMSAPCIYSEVLEGLELKPGLSFLNIGSGTGYFSTLVGLLLGSSGINHGVEVHPYVVEYSIKKLGQFIENCPTLDEFDFCEPKFYQGNGLCVAPLPAPYDRVYCGAGCPEEYQSYFKLLIKSNVGYIYVVVLTWWCVCGKVGGILVMPLNDNLVQIKRHAVDEWSSRNLLNVSFATLKIPTREEAGDVVKLEEQSPARLQVLSRAVVRGAMRAALLARHPHLQEPPARRVPPAATCPRRICIPIEDDSDVEGLNALHDLDNVNGANEMNALLSLVLSMGQNRVAGALRFDSMDSPSDSSIEEVDEEADDGDDGNDGDDRPDDGTLSPNSLRVRAVIERELNRPVENLDDGHTVEPQESEDGSGPSDRRSITTQTPLTRTQKLAEKRLERQTTEWLQLPEKQQLAEIQQLSSPSEPSDDAELNEDYPKLARSCRGLLTFEFQDEHRNPSQSTSLGGPSTSADDKSSTDTQTKKCPDAIGVPAEVEIYLGKEAPSTSREMDWEGSVTEQKEASTSDDETTETSKELKRKKLDSGIGEGTTTSSGSSPVKSDSVGDTSDGDLGRSDLTYSDEVGDDNTNCRRRLQKRGRGALGGQSASTSGSGSADEGAGGGRRRCKRRAGAGGRARGCGARAGGRGARRSRRAPAAAGRTRAACASPSS</sequence>
<evidence type="ECO:0000256" key="1">
    <source>
        <dbReference type="ARBA" id="ARBA00005369"/>
    </source>
</evidence>
<protein>
    <recommendedName>
        <fullName evidence="6">Protein-L-isoaspartate O-methyltransferase domain-containing protein 1</fullName>
    </recommendedName>
</protein>
<dbReference type="PANTHER" id="PTHR11579:SF9">
    <property type="entry name" value="PROTEIN-L-ISOASPARTATE O-METHYLTRANSFERASE"/>
    <property type="match status" value="1"/>
</dbReference>
<feature type="compositionally biased region" description="Gly residues" evidence="2">
    <location>
        <begin position="679"/>
        <end position="694"/>
    </location>
</feature>
<dbReference type="Proteomes" id="UP001154114">
    <property type="component" value="Chromosome 5"/>
</dbReference>
<feature type="compositionally biased region" description="Low complexity" evidence="2">
    <location>
        <begin position="652"/>
        <end position="665"/>
    </location>
</feature>
<dbReference type="InterPro" id="IPR000682">
    <property type="entry name" value="PCMT"/>
</dbReference>
<dbReference type="PANTHER" id="PTHR11579">
    <property type="entry name" value="PROTEIN-L-ISOASPARTATE O-METHYLTRANSFERASE"/>
    <property type="match status" value="1"/>
</dbReference>
<feature type="compositionally biased region" description="Basic and acidic residues" evidence="2">
    <location>
        <begin position="442"/>
        <end position="452"/>
    </location>
</feature>
<feature type="compositionally biased region" description="Low complexity" evidence="2">
    <location>
        <begin position="597"/>
        <end position="614"/>
    </location>
</feature>
<keyword evidence="3" id="KW-1133">Transmembrane helix</keyword>
<evidence type="ECO:0000313" key="4">
    <source>
        <dbReference type="EMBL" id="CAD0196585.1"/>
    </source>
</evidence>
<gene>
    <name evidence="4" type="ORF">CINC_LOCUS10875</name>
</gene>
<proteinExistence type="inferred from homology"/>
<accession>A0A9N8PX91</accession>
<feature type="compositionally biased region" description="Polar residues" evidence="2">
    <location>
        <begin position="508"/>
        <end position="517"/>
    </location>
</feature>
<dbReference type="InterPro" id="IPR029063">
    <property type="entry name" value="SAM-dependent_MTases_sf"/>
</dbReference>
<dbReference type="AlphaFoldDB" id="A0A9N8PX91"/>
<reference evidence="4" key="1">
    <citation type="submission" date="2021-12" db="EMBL/GenBank/DDBJ databases">
        <authorList>
            <person name="King R."/>
        </authorList>
    </citation>
    <scope>NUCLEOTIDE SEQUENCE</scope>
</reference>
<feature type="compositionally biased region" description="Basic residues" evidence="2">
    <location>
        <begin position="638"/>
        <end position="647"/>
    </location>
</feature>
<feature type="compositionally biased region" description="Basic and acidic residues" evidence="2">
    <location>
        <begin position="521"/>
        <end position="535"/>
    </location>
</feature>
<feature type="transmembrane region" description="Helical" evidence="3">
    <location>
        <begin position="187"/>
        <end position="210"/>
    </location>
</feature>
<feature type="region of interest" description="Disordered" evidence="2">
    <location>
        <begin position="500"/>
        <end position="718"/>
    </location>
</feature>
<evidence type="ECO:0000313" key="5">
    <source>
        <dbReference type="Proteomes" id="UP001154114"/>
    </source>
</evidence>
<organism evidence="4 5">
    <name type="scientific">Chrysodeixis includens</name>
    <name type="common">Soybean looper</name>
    <name type="synonym">Pseudoplusia includens</name>
    <dbReference type="NCBI Taxonomy" id="689277"/>
    <lineage>
        <taxon>Eukaryota</taxon>
        <taxon>Metazoa</taxon>
        <taxon>Ecdysozoa</taxon>
        <taxon>Arthropoda</taxon>
        <taxon>Hexapoda</taxon>
        <taxon>Insecta</taxon>
        <taxon>Pterygota</taxon>
        <taxon>Neoptera</taxon>
        <taxon>Endopterygota</taxon>
        <taxon>Lepidoptera</taxon>
        <taxon>Glossata</taxon>
        <taxon>Ditrysia</taxon>
        <taxon>Noctuoidea</taxon>
        <taxon>Noctuidae</taxon>
        <taxon>Plusiinae</taxon>
        <taxon>Chrysodeixis</taxon>
    </lineage>
</organism>
<feature type="compositionally biased region" description="Polar residues" evidence="2">
    <location>
        <begin position="465"/>
        <end position="475"/>
    </location>
</feature>
<keyword evidence="3" id="KW-0812">Transmembrane</keyword>
<dbReference type="EMBL" id="LR824008">
    <property type="protein sequence ID" value="CAD0196585.1"/>
    <property type="molecule type" value="Genomic_DNA"/>
</dbReference>
<evidence type="ECO:0008006" key="6">
    <source>
        <dbReference type="Google" id="ProtNLM"/>
    </source>
</evidence>
<feature type="region of interest" description="Disordered" evidence="2">
    <location>
        <begin position="349"/>
        <end position="487"/>
    </location>
</feature>
<keyword evidence="3" id="KW-0472">Membrane</keyword>
<evidence type="ECO:0000256" key="2">
    <source>
        <dbReference type="SAM" id="MobiDB-lite"/>
    </source>
</evidence>